<comment type="caution">
    <text evidence="3">The sequence shown here is derived from an EMBL/GenBank/DDBJ whole genome shotgun (WGS) entry which is preliminary data.</text>
</comment>
<feature type="domain" description="DUF4097" evidence="2">
    <location>
        <begin position="82"/>
        <end position="231"/>
    </location>
</feature>
<evidence type="ECO:0000313" key="3">
    <source>
        <dbReference type="EMBL" id="RGT90233.1"/>
    </source>
</evidence>
<keyword evidence="1" id="KW-0472">Membrane</keyword>
<keyword evidence="1" id="KW-0812">Transmembrane</keyword>
<name>A0A412QH21_9FIRM</name>
<evidence type="ECO:0000256" key="1">
    <source>
        <dbReference type="SAM" id="Phobius"/>
    </source>
</evidence>
<accession>A0A412QH21</accession>
<dbReference type="Proteomes" id="UP000283360">
    <property type="component" value="Unassembled WGS sequence"/>
</dbReference>
<dbReference type="Pfam" id="PF13349">
    <property type="entry name" value="DUF4097"/>
    <property type="match status" value="1"/>
</dbReference>
<sequence length="289" mass="31517">MQMKKGWKIFWTVIISLTGAGVVFCIIALCLGVTFSQFEKAYPNGIGIMRKNYVSFDDDWDDDDELDDTENVVSEEAFSGVENLKLDIGASEVRIKTGTDDKIHVDDSGMKTENAVQKTLSHDGKTLEITTKMRSSFSFKNVRNAKGTLVIYLPRDYKFDQVDMEYGAVTAEIDGLNAKSLKIESGASGCTIKNADIEELDVETGAGSLDFYGTVEKEVDIDCGAGSVTLNLEGKVEDYNYELDSSAGSVEIGEDIDLGGLSTEKSIDNGSKRTIEISNGAGSVEIRFH</sequence>
<proteinExistence type="predicted"/>
<organism evidence="3 4">
    <name type="scientific">Coprococcus comes</name>
    <dbReference type="NCBI Taxonomy" id="410072"/>
    <lineage>
        <taxon>Bacteria</taxon>
        <taxon>Bacillati</taxon>
        <taxon>Bacillota</taxon>
        <taxon>Clostridia</taxon>
        <taxon>Lachnospirales</taxon>
        <taxon>Lachnospiraceae</taxon>
        <taxon>Coprococcus</taxon>
    </lineage>
</organism>
<dbReference type="AlphaFoldDB" id="A0A412QH21"/>
<protein>
    <recommendedName>
        <fullName evidence="2">DUF4097 domain-containing protein</fullName>
    </recommendedName>
</protein>
<keyword evidence="1" id="KW-1133">Transmembrane helix</keyword>
<keyword evidence="4" id="KW-1185">Reference proteome</keyword>
<reference evidence="3 4" key="1">
    <citation type="submission" date="2018-08" db="EMBL/GenBank/DDBJ databases">
        <title>A genome reference for cultivated species of the human gut microbiota.</title>
        <authorList>
            <person name="Zou Y."/>
            <person name="Xue W."/>
            <person name="Luo G."/>
        </authorList>
    </citation>
    <scope>NUCLEOTIDE SEQUENCE [LARGE SCALE GENOMIC DNA]</scope>
    <source>
        <strain evidence="3 4">AF18-12LB</strain>
    </source>
</reference>
<gene>
    <name evidence="3" type="ORF">DWX03_07390</name>
</gene>
<dbReference type="InterPro" id="IPR025164">
    <property type="entry name" value="Toastrack_DUF4097"/>
</dbReference>
<evidence type="ECO:0000313" key="4">
    <source>
        <dbReference type="Proteomes" id="UP000283360"/>
    </source>
</evidence>
<dbReference type="EMBL" id="QRXJ01000008">
    <property type="protein sequence ID" value="RGT90233.1"/>
    <property type="molecule type" value="Genomic_DNA"/>
</dbReference>
<feature type="transmembrane region" description="Helical" evidence="1">
    <location>
        <begin position="9"/>
        <end position="35"/>
    </location>
</feature>
<evidence type="ECO:0000259" key="2">
    <source>
        <dbReference type="Pfam" id="PF13349"/>
    </source>
</evidence>